<dbReference type="Gene3D" id="3.40.50.2300">
    <property type="match status" value="1"/>
</dbReference>
<evidence type="ECO:0000313" key="4">
    <source>
        <dbReference type="EMBL" id="AWM36643.1"/>
    </source>
</evidence>
<protein>
    <submittedName>
        <fullName evidence="4">Response regulator</fullName>
    </submittedName>
</protein>
<dbReference type="KEGG" id="gog:C1280_06135"/>
<proteinExistence type="predicted"/>
<dbReference type="SUPFAM" id="SSF52172">
    <property type="entry name" value="CheY-like"/>
    <property type="match status" value="1"/>
</dbReference>
<evidence type="ECO:0000256" key="1">
    <source>
        <dbReference type="ARBA" id="ARBA00022553"/>
    </source>
</evidence>
<keyword evidence="1 2" id="KW-0597">Phosphoprotein</keyword>
<dbReference type="GO" id="GO:0000160">
    <property type="term" value="P:phosphorelay signal transduction system"/>
    <property type="evidence" value="ECO:0007669"/>
    <property type="project" value="InterPro"/>
</dbReference>
<dbReference type="PANTHER" id="PTHR44591">
    <property type="entry name" value="STRESS RESPONSE REGULATOR PROTEIN 1"/>
    <property type="match status" value="1"/>
</dbReference>
<feature type="domain" description="Response regulatory" evidence="3">
    <location>
        <begin position="4"/>
        <end position="120"/>
    </location>
</feature>
<dbReference type="CDD" id="cd17562">
    <property type="entry name" value="REC_CheY4-like"/>
    <property type="match status" value="1"/>
</dbReference>
<sequence>MNKTILIVDDSPTMRQMVGDTLRGAGYAVLEGVNGSDALAKVAGRTVHLVITDFNMPVMGGLVLIERLRAKPEFRFTPILVLTTESETSRKEQGKAAGATGWVTKPFDPARLVQVVKRLMP</sequence>
<dbReference type="Pfam" id="PF00072">
    <property type="entry name" value="Response_reg"/>
    <property type="match status" value="1"/>
</dbReference>
<accession>A0A2Z3GSA3</accession>
<dbReference type="PANTHER" id="PTHR44591:SF25">
    <property type="entry name" value="CHEMOTAXIS TWO-COMPONENT RESPONSE REGULATOR"/>
    <property type="match status" value="1"/>
</dbReference>
<dbReference type="Proteomes" id="UP000245802">
    <property type="component" value="Chromosome"/>
</dbReference>
<evidence type="ECO:0000313" key="5">
    <source>
        <dbReference type="Proteomes" id="UP000245802"/>
    </source>
</evidence>
<dbReference type="InterPro" id="IPR050595">
    <property type="entry name" value="Bact_response_regulator"/>
</dbReference>
<dbReference type="EMBL" id="CP025958">
    <property type="protein sequence ID" value="AWM36643.1"/>
    <property type="molecule type" value="Genomic_DNA"/>
</dbReference>
<dbReference type="InterPro" id="IPR011006">
    <property type="entry name" value="CheY-like_superfamily"/>
</dbReference>
<reference evidence="4 5" key="1">
    <citation type="submission" date="2018-01" db="EMBL/GenBank/DDBJ databases">
        <title>G. obscuriglobus.</title>
        <authorList>
            <person name="Franke J."/>
            <person name="Blomberg W."/>
            <person name="Selmecki A."/>
        </authorList>
    </citation>
    <scope>NUCLEOTIDE SEQUENCE [LARGE SCALE GENOMIC DNA]</scope>
    <source>
        <strain evidence="4 5">DSM 5831</strain>
    </source>
</reference>
<dbReference type="OrthoDB" id="9813953at2"/>
<dbReference type="SMART" id="SM00448">
    <property type="entry name" value="REC"/>
    <property type="match status" value="1"/>
</dbReference>
<dbReference type="AlphaFoldDB" id="A0A2Z3GSA3"/>
<name>A0A2Z3GSA3_9BACT</name>
<gene>
    <name evidence="4" type="ORF">C1280_06135</name>
</gene>
<dbReference type="RefSeq" id="WP_010047413.1">
    <property type="nucleotide sequence ID" value="NZ_CP025958.1"/>
</dbReference>
<feature type="modified residue" description="4-aspartylphosphate" evidence="2">
    <location>
        <position position="53"/>
    </location>
</feature>
<dbReference type="InterPro" id="IPR001789">
    <property type="entry name" value="Sig_transdc_resp-reg_receiver"/>
</dbReference>
<evidence type="ECO:0000256" key="2">
    <source>
        <dbReference type="PROSITE-ProRule" id="PRU00169"/>
    </source>
</evidence>
<dbReference type="PROSITE" id="PS50110">
    <property type="entry name" value="RESPONSE_REGULATORY"/>
    <property type="match status" value="1"/>
</dbReference>
<keyword evidence="5" id="KW-1185">Reference proteome</keyword>
<organism evidence="4 5">
    <name type="scientific">Gemmata obscuriglobus</name>
    <dbReference type="NCBI Taxonomy" id="114"/>
    <lineage>
        <taxon>Bacteria</taxon>
        <taxon>Pseudomonadati</taxon>
        <taxon>Planctomycetota</taxon>
        <taxon>Planctomycetia</taxon>
        <taxon>Gemmatales</taxon>
        <taxon>Gemmataceae</taxon>
        <taxon>Gemmata</taxon>
    </lineage>
</organism>
<evidence type="ECO:0000259" key="3">
    <source>
        <dbReference type="PROSITE" id="PS50110"/>
    </source>
</evidence>